<keyword evidence="1" id="KW-0812">Transmembrane</keyword>
<evidence type="ECO:0000313" key="3">
    <source>
        <dbReference type="Proteomes" id="UP000249260"/>
    </source>
</evidence>
<dbReference type="Proteomes" id="UP000249260">
    <property type="component" value="Unassembled WGS sequence"/>
</dbReference>
<protein>
    <submittedName>
        <fullName evidence="2">Uncharacterized protein</fullName>
    </submittedName>
</protein>
<reference evidence="2 3" key="1">
    <citation type="submission" date="2018-06" db="EMBL/GenBank/DDBJ databases">
        <title>Paenibacillus montanisoli sp. nov., isolated from mountain area soil.</title>
        <authorList>
            <person name="Wu M."/>
        </authorList>
    </citation>
    <scope>NUCLEOTIDE SEQUENCE [LARGE SCALE GENOMIC DNA]</scope>
    <source>
        <strain evidence="2 3">RA17</strain>
    </source>
</reference>
<name>A0A328U4Y7_9BACL</name>
<proteinExistence type="predicted"/>
<keyword evidence="1" id="KW-1133">Transmembrane helix</keyword>
<dbReference type="RefSeq" id="WP_112882220.1">
    <property type="nucleotide sequence ID" value="NZ_QLUW01000002.1"/>
</dbReference>
<comment type="caution">
    <text evidence="2">The sequence shown here is derived from an EMBL/GenBank/DDBJ whole genome shotgun (WGS) entry which is preliminary data.</text>
</comment>
<organism evidence="2 3">
    <name type="scientific">Paenibacillus montanisoli</name>
    <dbReference type="NCBI Taxonomy" id="2081970"/>
    <lineage>
        <taxon>Bacteria</taxon>
        <taxon>Bacillati</taxon>
        <taxon>Bacillota</taxon>
        <taxon>Bacilli</taxon>
        <taxon>Bacillales</taxon>
        <taxon>Paenibacillaceae</taxon>
        <taxon>Paenibacillus</taxon>
    </lineage>
</organism>
<keyword evidence="1" id="KW-0472">Membrane</keyword>
<accession>A0A328U4Y7</accession>
<evidence type="ECO:0000313" key="2">
    <source>
        <dbReference type="EMBL" id="RAP75995.1"/>
    </source>
</evidence>
<feature type="transmembrane region" description="Helical" evidence="1">
    <location>
        <begin position="9"/>
        <end position="27"/>
    </location>
</feature>
<dbReference type="OrthoDB" id="2589718at2"/>
<dbReference type="EMBL" id="QLUW01000002">
    <property type="protein sequence ID" value="RAP75995.1"/>
    <property type="molecule type" value="Genomic_DNA"/>
</dbReference>
<evidence type="ECO:0000256" key="1">
    <source>
        <dbReference type="SAM" id="Phobius"/>
    </source>
</evidence>
<gene>
    <name evidence="2" type="ORF">DL346_11250</name>
</gene>
<dbReference type="AlphaFoldDB" id="A0A328U4Y7"/>
<sequence length="203" mass="22833">MNDSRSSNFLRAFIIVGFGIWLVFRLTDLPELWTREMADIVNDTSVFSDRHGHAVDGEYSVSIDLSDLDSNVGKELYNDGKHRIYVMWVDNVGVSGGGYRIGFRAVGTYSHNGASLISGQYHETLGEHEFTTKMTAKMKAEYKGNVYESATYGTSGINFKDGDDFSFYLFPVDAYESGEITLDEKGIVKLTLTGLYQNLWQRL</sequence>
<keyword evidence="3" id="KW-1185">Reference proteome</keyword>